<dbReference type="Proteomes" id="UP000007812">
    <property type="component" value="Chromosome"/>
</dbReference>
<gene>
    <name evidence="1" type="ordered locus">Mcup_1568</name>
</gene>
<sequence length="161" mass="18870">MQTLEVPNELARKINQIADNSRRRNYDVIIDLLLDRLDKEEGLDFLMKLSEDFETEGDELTEAGMLIEAGELYWRALSYLMKAVGLKLGFQVASYQDHYSLIEFLAYKLNKGSLIVSFVNAERLHGEFHPRPQNREEFDYRVRHLKSLLTELRNLIVEFQS</sequence>
<organism evidence="1 2">
    <name type="scientific">Metallosphaera cuprina (strain Ar-4)</name>
    <dbReference type="NCBI Taxonomy" id="1006006"/>
    <lineage>
        <taxon>Archaea</taxon>
        <taxon>Thermoproteota</taxon>
        <taxon>Thermoprotei</taxon>
        <taxon>Sulfolobales</taxon>
        <taxon>Sulfolobaceae</taxon>
        <taxon>Metallosphaera</taxon>
    </lineage>
</organism>
<evidence type="ECO:0000313" key="2">
    <source>
        <dbReference type="Proteomes" id="UP000007812"/>
    </source>
</evidence>
<keyword evidence="2" id="KW-1185">Reference proteome</keyword>
<dbReference type="HOGENOM" id="CLU_1639988_0_0_2"/>
<dbReference type="EMBL" id="CP002656">
    <property type="protein sequence ID" value="AEB95671.1"/>
    <property type="molecule type" value="Genomic_DNA"/>
</dbReference>
<name>F4FZI1_METCR</name>
<proteinExistence type="predicted"/>
<reference evidence="1 2" key="1">
    <citation type="journal article" date="2011" name="J. Bacteriol.">
        <title>Complete genome sequence of Metallosphaera cuprina, a metal sulfide-oxidizing archaeon from a hot spring.</title>
        <authorList>
            <person name="Liu L.J."/>
            <person name="You X.Y."/>
            <person name="Zheng H."/>
            <person name="Wang S."/>
            <person name="Jiang C.Y."/>
            <person name="Liu S.J."/>
        </authorList>
    </citation>
    <scope>NUCLEOTIDE SEQUENCE [LARGE SCALE GENOMIC DNA]</scope>
    <source>
        <strain evidence="1 2">Ar-4</strain>
    </source>
</reference>
<protein>
    <submittedName>
        <fullName evidence="1">PaREP1 domain-containing protein</fullName>
    </submittedName>
</protein>
<dbReference type="AlphaFoldDB" id="F4FZI1"/>
<dbReference type="InterPro" id="IPR010268">
    <property type="entry name" value="PaREP1"/>
</dbReference>
<dbReference type="Pfam" id="PF05942">
    <property type="entry name" value="PaREP1"/>
    <property type="match status" value="1"/>
</dbReference>
<dbReference type="Gene3D" id="1.20.120.330">
    <property type="entry name" value="Nucleotidyltransferases domain 2"/>
    <property type="match status" value="1"/>
</dbReference>
<dbReference type="RefSeq" id="WP_013738169.1">
    <property type="nucleotide sequence ID" value="NC_015435.1"/>
</dbReference>
<dbReference type="GeneID" id="10493757"/>
<dbReference type="PATRIC" id="fig|1006006.8.peg.1563"/>
<accession>F4FZI1</accession>
<dbReference type="STRING" id="1006006.Mcup_1568"/>
<dbReference type="eggNOG" id="arCOG03722">
    <property type="taxonomic scope" value="Archaea"/>
</dbReference>
<dbReference type="KEGG" id="mcn:Mcup_1568"/>
<evidence type="ECO:0000313" key="1">
    <source>
        <dbReference type="EMBL" id="AEB95671.1"/>
    </source>
</evidence>
<dbReference type="OrthoDB" id="30877at2157"/>